<dbReference type="Gene3D" id="2.80.10.50">
    <property type="match status" value="5"/>
</dbReference>
<dbReference type="GO" id="GO:1902929">
    <property type="term" value="C:plasma membrane of growing cell tip"/>
    <property type="evidence" value="ECO:0007669"/>
    <property type="project" value="TreeGrafter"/>
</dbReference>
<gene>
    <name evidence="1" type="ORF">AZI86_09945</name>
</gene>
<reference evidence="1 2" key="1">
    <citation type="submission" date="2016-03" db="EMBL/GenBank/DDBJ databases">
        <authorList>
            <person name="Ploux O."/>
        </authorList>
    </citation>
    <scope>NUCLEOTIDE SEQUENCE [LARGE SCALE GENOMIC DNA]</scope>
    <source>
        <strain evidence="1 2">R0</strain>
    </source>
</reference>
<dbReference type="Proteomes" id="UP000075320">
    <property type="component" value="Unassembled WGS sequence"/>
</dbReference>
<accession>A0A150WSQ4</accession>
<evidence type="ECO:0000313" key="1">
    <source>
        <dbReference type="EMBL" id="KYG67309.1"/>
    </source>
</evidence>
<dbReference type="EMBL" id="LUKE01000001">
    <property type="protein sequence ID" value="KYG67309.1"/>
    <property type="molecule type" value="Genomic_DNA"/>
</dbReference>
<keyword evidence="2" id="KW-1185">Reference proteome</keyword>
<protein>
    <submittedName>
        <fullName evidence="1">Uncharacterized protein</fullName>
    </submittedName>
</protein>
<proteinExistence type="predicted"/>
<evidence type="ECO:0000313" key="2">
    <source>
        <dbReference type="Proteomes" id="UP000075320"/>
    </source>
</evidence>
<name>A0A150WSQ4_BDEBC</name>
<comment type="caution">
    <text evidence="1">The sequence shown here is derived from an EMBL/GenBank/DDBJ whole genome shotgun (WGS) entry which is preliminary data.</text>
</comment>
<sequence>MNVMVQTGIALMLVSSILLGCGQGMFSVTDPTSLPSQESSGPAVIGLAGLSILGETVTNQATLNLHVAGALGSPTQYCLKLNSTDDSDCSWMDWPLPATVTHGLTDGPLRYSAWVKNESGLKSSIVISNQVVIDTTLPAPPTGGLTNPTSPSNSLTALVRGAVDPDVNVVQLFSDALCANPLGYGTKEQFSSSGVVIVVSANSSTTIYSKAQDKAGNSSNCDLLTSYVHSISGGATLSVGFVSISPTSPANNDTPNIVGWTSSDIASVNLYANSACTTLIGNGSKSDFTGTGIVASVNTNTTTTIYGQGLDSFSASTPCTFLTTYKHDNVAPSWSGSMTMAGLSNSLNSSPSFSYLQNAMDASGIARYEYAFGSGTSGASASNLKSWTLTSTPTVANVTGLTLVDGSTYYLNMRVIDLAGNISSTASASWLVDATGPASAPTITSTNPTSPSRITSVPSVIGSATADTHTIKLYSDSSCTVQISAGSRTDFMGAGIPTSVTANTTTQIYAKAFDNAGNASSCSGSAFSFTHDNQPPTLATLVITNTNPTNSTTYNLNIGSVAGSATHWCLLENNIDSNSCSWQAFPLPSAYSVTAAQTVKTLSLWVRDAAGNISSRVDSNPVRLDTVLPAWGTPGLSYATLSTSTISSPSVTYSRNAADTSAITYLYAVGSGTSGATLNDVADWTVVTTTPFTVTGLSLVDGADYYVNMKVTDAAGNETVVPGSAPFHLDVQIPVPVFNAAIPSSPSKVSTTPSIRGSADSVVANVTLYSDSSCTSVLGSETRANFLSTGITVNLTANTSTGIYIKAFNSGATKSSVCSYFTTFLHDNLGPVSPLTVDDGALFGSNTITPTILWSGGGPDGGSGFKEFQVAFGITSGGKELSNLIPGNTDGWLSAGSVYSFSKTGLTGLANVSGVTSGGMLIDGVTYFASVRAIDNLGNSSLIAYGDGWTVDTSSPSLTLSSPAEGEYALASQREIEGACENGSIMSVVYGTGVSGPTNPTCVEGRYSLIASLTGNNGARQVTVSRTFAGNASSVVRNFNYSPALQTSGVGLNSHVYALASAEDGTDDVFIGGAFTLYGDVGINRMIKMQQDGSVRTSFSTGAGFSASVYSILPITGGKVYVGGAFTTYDGNTANRLVRLNSDGTIDTDFAMGTGLNGDVWEIIQVPSSTDIIVGGTFTTYNGVTTNRIARIRADGTLNTTDFTIGTGFNGGVYALSYDGSGYLHVGGQFTAYNGTASLGNIVRLQSNGTVANIYGTGFTGGTPIIYDLLIDGASVHVGGTFTTYQAVASRAYYVVVNSTNGSLQYTSGCNSTVYTLAKRKTNYVAGGSFTACGGQTYANRVVTLSYPSSGTAMTATDPDFAVSSGSTVQGVNGVVRALLVGSTLLNPFHKIWIGGQFTTFQAAETPYLARVNGVDGSETLDIALNVASGFNNYVETIEPMPDDSGRLYVGGQFTTYQNITVNRIVRVNADGSMDSSFISGAGFNGTVYTIKADAATGKIYVGGTFTTYNGTANVNRLARLNPDGTLDTTFINPLATTGANSTVTRILLTETSLFVGGSFTTINGVANARIVKLLKTGGFDTTFNNGSGFNNTVWSMAQPDDGSGDIYVGGNFTAYNGTSRSGIVRLNPDGTVDSGFVVGSGVTTTKGTMSVYDIEISKAVPGTLYITGIMTSYRGLPAMGIARLKNTGAIDTSFYANSITAVSDSVHFGYGYVLKERPDGVIVVGGHFSYLNLQSTTAGLAAFYSDGSVAYSAKTGVVHSIANVSDGSGDVIIGGTFTDYNALTRNRMMRVSSQGWAY</sequence>
<dbReference type="Pfam" id="PF17164">
    <property type="entry name" value="DUF5122"/>
    <property type="match status" value="7"/>
</dbReference>
<organism evidence="1 2">
    <name type="scientific">Bdellovibrio bacteriovorus</name>
    <dbReference type="NCBI Taxonomy" id="959"/>
    <lineage>
        <taxon>Bacteria</taxon>
        <taxon>Pseudomonadati</taxon>
        <taxon>Bdellovibrionota</taxon>
        <taxon>Bdellovibrionia</taxon>
        <taxon>Bdellovibrionales</taxon>
        <taxon>Pseudobdellovibrionaceae</taxon>
        <taxon>Bdellovibrio</taxon>
    </lineage>
</organism>
<dbReference type="RefSeq" id="WP_061834883.1">
    <property type="nucleotide sequence ID" value="NZ_LUKE01000001.1"/>
</dbReference>
<dbReference type="InterPro" id="IPR013431">
    <property type="entry name" value="Delta_60_rpt"/>
</dbReference>
<dbReference type="PANTHER" id="PTHR31778:SF2">
    <property type="entry name" value="BUD SITE SELECTION PROTEIN RAX2"/>
    <property type="match status" value="1"/>
</dbReference>
<dbReference type="PANTHER" id="PTHR31778">
    <property type="entry name" value="BUD SITE SELECTION PROTEIN RAX2"/>
    <property type="match status" value="1"/>
</dbReference>
<dbReference type="OrthoDB" id="5287196at2"/>